<sequence>MTGTEIVVVIGGLVVGYWIVAVVLPMLGRTDDEAGNQDAGASEEAADAPGLDADTEGDEPTVRREM</sequence>
<evidence type="ECO:0000256" key="1">
    <source>
        <dbReference type="SAM" id="MobiDB-lite"/>
    </source>
</evidence>
<reference evidence="3 4" key="1">
    <citation type="submission" date="2021-04" db="EMBL/GenBank/DDBJ databases">
        <authorList>
            <person name="Rodrigo-Torres L."/>
            <person name="Arahal R. D."/>
            <person name="Lucena T."/>
        </authorList>
    </citation>
    <scope>NUCLEOTIDE SEQUENCE [LARGE SCALE GENOMIC DNA]</scope>
    <source>
        <strain evidence="3 4">CECT 30171</strain>
    </source>
</reference>
<evidence type="ECO:0000313" key="4">
    <source>
        <dbReference type="Proteomes" id="UP000680116"/>
    </source>
</evidence>
<evidence type="ECO:0000313" key="3">
    <source>
        <dbReference type="EMBL" id="CAG4968862.1"/>
    </source>
</evidence>
<name>A0ABM8UCQ8_9GAMM</name>
<proteinExistence type="predicted"/>
<evidence type="ECO:0000256" key="2">
    <source>
        <dbReference type="SAM" id="Phobius"/>
    </source>
</evidence>
<keyword evidence="4" id="KW-1185">Reference proteome</keyword>
<keyword evidence="2" id="KW-0812">Transmembrane</keyword>
<keyword evidence="2" id="KW-0472">Membrane</keyword>
<dbReference type="Proteomes" id="UP000680116">
    <property type="component" value="Chromosome"/>
</dbReference>
<dbReference type="EMBL" id="OU015430">
    <property type="protein sequence ID" value="CAG4968862.1"/>
    <property type="molecule type" value="Genomic_DNA"/>
</dbReference>
<gene>
    <name evidence="3" type="ORF">LYB30171_00369</name>
</gene>
<feature type="region of interest" description="Disordered" evidence="1">
    <location>
        <begin position="31"/>
        <end position="66"/>
    </location>
</feature>
<organism evidence="3 4">
    <name type="scientific">Novilysobacter luteus</name>
    <dbReference type="NCBI Taxonomy" id="2822368"/>
    <lineage>
        <taxon>Bacteria</taxon>
        <taxon>Pseudomonadati</taxon>
        <taxon>Pseudomonadota</taxon>
        <taxon>Gammaproteobacteria</taxon>
        <taxon>Lysobacterales</taxon>
        <taxon>Lysobacteraceae</taxon>
        <taxon>Novilysobacter</taxon>
    </lineage>
</organism>
<dbReference type="RefSeq" id="WP_215219387.1">
    <property type="nucleotide sequence ID" value="NZ_OU015430.1"/>
</dbReference>
<feature type="transmembrane region" description="Helical" evidence="2">
    <location>
        <begin position="6"/>
        <end position="27"/>
    </location>
</feature>
<protein>
    <submittedName>
        <fullName evidence="3">Uncharacterized protein</fullName>
    </submittedName>
</protein>
<keyword evidence="2" id="KW-1133">Transmembrane helix</keyword>
<accession>A0ABM8UCQ8</accession>